<evidence type="ECO:0000313" key="2">
    <source>
        <dbReference type="EMBL" id="MEN9061360.1"/>
    </source>
</evidence>
<dbReference type="EMBL" id="JBDNCH010000002">
    <property type="protein sequence ID" value="MEN9061360.1"/>
    <property type="molecule type" value="Genomic_DNA"/>
</dbReference>
<dbReference type="GO" id="GO:0016757">
    <property type="term" value="F:glycosyltransferase activity"/>
    <property type="evidence" value="ECO:0007669"/>
    <property type="project" value="UniProtKB-KW"/>
</dbReference>
<keyword evidence="3" id="KW-1185">Reference proteome</keyword>
<dbReference type="Proteomes" id="UP001428774">
    <property type="component" value="Unassembled WGS sequence"/>
</dbReference>
<keyword evidence="2" id="KW-0808">Transferase</keyword>
<evidence type="ECO:0000259" key="1">
    <source>
        <dbReference type="Pfam" id="PF13439"/>
    </source>
</evidence>
<evidence type="ECO:0000313" key="3">
    <source>
        <dbReference type="Proteomes" id="UP001428774"/>
    </source>
</evidence>
<dbReference type="RefSeq" id="WP_347166441.1">
    <property type="nucleotide sequence ID" value="NZ_JBDNCH010000002.1"/>
</dbReference>
<accession>A0AAW9SM77</accession>
<dbReference type="InterPro" id="IPR028098">
    <property type="entry name" value="Glyco_trans_4-like_N"/>
</dbReference>
<comment type="caution">
    <text evidence="2">The sequence shown here is derived from an EMBL/GenBank/DDBJ whole genome shotgun (WGS) entry which is preliminary data.</text>
</comment>
<protein>
    <submittedName>
        <fullName evidence="2">Glycosyltransferase</fullName>
        <ecNumber evidence="2">2.4.-.-</ecNumber>
    </submittedName>
</protein>
<reference evidence="2 3" key="1">
    <citation type="submission" date="2024-05" db="EMBL/GenBank/DDBJ databases">
        <title>Genome sequence of Ponticoccus litoralis KCCM 90028.</title>
        <authorList>
            <person name="Kim J.M."/>
            <person name="Lee J.K."/>
            <person name="Choi B.J."/>
            <person name="Bayburt H."/>
            <person name="Baek J.H."/>
            <person name="Jeon C.O."/>
        </authorList>
    </citation>
    <scope>NUCLEOTIDE SEQUENCE [LARGE SCALE GENOMIC DNA]</scope>
    <source>
        <strain evidence="2 3">KCCM 90028</strain>
    </source>
</reference>
<feature type="domain" description="Glycosyltransferase subfamily 4-like N-terminal" evidence="1">
    <location>
        <begin position="30"/>
        <end position="192"/>
    </location>
</feature>
<name>A0AAW9SM77_9RHOB</name>
<sequence length="216" mass="24043">MTKDRLRIAYLCDLSPLDRNLYSGGNARIFEALQRHAGDVTILPQHWGAAEPLRRAIEGLPEHWTIRLRWRAHFALRHVIGRAAGRALRGGRFDVVFGAYSLPAFSGVPIPGDVVSAFTSDAVQSVYRQSEIGQQFDRPGGIGAALDGWVERRERAALHRADLLLWPSDWLSQAVTARYGTDPARAHVLPLGRQYRAAASPSPARLGPRPYRCTCW</sequence>
<dbReference type="Pfam" id="PF13439">
    <property type="entry name" value="Glyco_transf_4"/>
    <property type="match status" value="1"/>
</dbReference>
<dbReference type="Gene3D" id="3.40.50.2000">
    <property type="entry name" value="Glycogen Phosphorylase B"/>
    <property type="match status" value="1"/>
</dbReference>
<proteinExistence type="predicted"/>
<keyword evidence="2" id="KW-0328">Glycosyltransferase</keyword>
<dbReference type="SUPFAM" id="SSF53756">
    <property type="entry name" value="UDP-Glycosyltransferase/glycogen phosphorylase"/>
    <property type="match status" value="1"/>
</dbReference>
<dbReference type="EC" id="2.4.-.-" evidence="2"/>
<dbReference type="AlphaFoldDB" id="A0AAW9SM77"/>
<gene>
    <name evidence="2" type="ORF">ABFB10_10215</name>
</gene>
<organism evidence="2 3">
    <name type="scientific">Ponticoccus litoralis</name>
    <dbReference type="NCBI Taxonomy" id="422297"/>
    <lineage>
        <taxon>Bacteria</taxon>
        <taxon>Pseudomonadati</taxon>
        <taxon>Pseudomonadota</taxon>
        <taxon>Alphaproteobacteria</taxon>
        <taxon>Rhodobacterales</taxon>
        <taxon>Roseobacteraceae</taxon>
        <taxon>Ponticoccus</taxon>
    </lineage>
</organism>